<evidence type="ECO:0000313" key="3">
    <source>
        <dbReference type="Proteomes" id="UP000321374"/>
    </source>
</evidence>
<evidence type="ECO:0000313" key="2">
    <source>
        <dbReference type="EMBL" id="TXI37662.1"/>
    </source>
</evidence>
<organism evidence="2 3">
    <name type="scientific">Methylophilus methylotrophus</name>
    <name type="common">Bacterium W3A1</name>
    <dbReference type="NCBI Taxonomy" id="17"/>
    <lineage>
        <taxon>Bacteria</taxon>
        <taxon>Pseudomonadati</taxon>
        <taxon>Pseudomonadota</taxon>
        <taxon>Betaproteobacteria</taxon>
        <taxon>Nitrosomonadales</taxon>
        <taxon>Methylophilaceae</taxon>
        <taxon>Methylophilus</taxon>
    </lineage>
</organism>
<name>A0A5C7WL31_METME</name>
<proteinExistence type="predicted"/>
<feature type="region of interest" description="Disordered" evidence="1">
    <location>
        <begin position="1"/>
        <end position="21"/>
    </location>
</feature>
<dbReference type="Proteomes" id="UP000321374">
    <property type="component" value="Unassembled WGS sequence"/>
</dbReference>
<protein>
    <submittedName>
        <fullName evidence="2">Uncharacterized protein</fullName>
    </submittedName>
</protein>
<evidence type="ECO:0000256" key="1">
    <source>
        <dbReference type="SAM" id="MobiDB-lite"/>
    </source>
</evidence>
<dbReference type="AlphaFoldDB" id="A0A5C7WL31"/>
<gene>
    <name evidence="2" type="ORF">E6Q51_02770</name>
</gene>
<dbReference type="EMBL" id="SSGG01000048">
    <property type="protein sequence ID" value="TXI37662.1"/>
    <property type="molecule type" value="Genomic_DNA"/>
</dbReference>
<accession>A0A5C7WL31</accession>
<sequence length="67" mass="7380">MWLVRASFDGRPASRVAQETSGSWGALSFGYLFFGQAKKSNSPRGEKERWSSQKHLRGLASGSTFAL</sequence>
<comment type="caution">
    <text evidence="2">The sequence shown here is derived from an EMBL/GenBank/DDBJ whole genome shotgun (WGS) entry which is preliminary data.</text>
</comment>
<reference evidence="2 3" key="1">
    <citation type="submission" date="2018-09" db="EMBL/GenBank/DDBJ databases">
        <title>Metagenome Assembled Genomes from an Advanced Water Purification Facility.</title>
        <authorList>
            <person name="Stamps B.W."/>
            <person name="Spear J.R."/>
        </authorList>
    </citation>
    <scope>NUCLEOTIDE SEQUENCE [LARGE SCALE GENOMIC DNA]</scope>
    <source>
        <strain evidence="2">Bin_42_2</strain>
    </source>
</reference>
<feature type="region of interest" description="Disordered" evidence="1">
    <location>
        <begin position="40"/>
        <end position="67"/>
    </location>
</feature>